<sequence>MRNDNEQDTTGRVGLSVDEACHVAGIGKTRMYELLRSGSVPARRIGRRIIILRSDLLAWMDALPRWEPEGT</sequence>
<dbReference type="NCBIfam" id="TIGR01764">
    <property type="entry name" value="excise"/>
    <property type="match status" value="1"/>
</dbReference>
<dbReference type="GO" id="GO:0003677">
    <property type="term" value="F:DNA binding"/>
    <property type="evidence" value="ECO:0007669"/>
    <property type="project" value="UniProtKB-KW"/>
</dbReference>
<dbReference type="InterPro" id="IPR010093">
    <property type="entry name" value="SinI_DNA-bd"/>
</dbReference>
<evidence type="ECO:0000313" key="2">
    <source>
        <dbReference type="EMBL" id="RYC33880.1"/>
    </source>
</evidence>
<keyword evidence="3" id="KW-1185">Reference proteome</keyword>
<dbReference type="AlphaFoldDB" id="A0A4Q2UB42"/>
<dbReference type="Proteomes" id="UP000290759">
    <property type="component" value="Unassembled WGS sequence"/>
</dbReference>
<name>A0A4Q2UB42_9HYPH</name>
<dbReference type="OrthoDB" id="7874861at2"/>
<keyword evidence="2" id="KW-0238">DNA-binding</keyword>
<dbReference type="EMBL" id="QYBB01000001">
    <property type="protein sequence ID" value="RYC33880.1"/>
    <property type="molecule type" value="Genomic_DNA"/>
</dbReference>
<comment type="caution">
    <text evidence="2">The sequence shown here is derived from an EMBL/GenBank/DDBJ whole genome shotgun (WGS) entry which is preliminary data.</text>
</comment>
<reference evidence="2 3" key="1">
    <citation type="submission" date="2018-12" db="EMBL/GenBank/DDBJ databases">
        <authorList>
            <person name="Grouzdev D.S."/>
            <person name="Krutkina M.S."/>
        </authorList>
    </citation>
    <scope>NUCLEOTIDE SEQUENCE [LARGE SCALE GENOMIC DNA]</scope>
    <source>
        <strain evidence="2 3">RmlP026</strain>
    </source>
</reference>
<protein>
    <submittedName>
        <fullName evidence="2">DNA-binding protein</fullName>
    </submittedName>
</protein>
<evidence type="ECO:0000313" key="3">
    <source>
        <dbReference type="Proteomes" id="UP000290759"/>
    </source>
</evidence>
<evidence type="ECO:0000259" key="1">
    <source>
        <dbReference type="Pfam" id="PF12728"/>
    </source>
</evidence>
<dbReference type="Pfam" id="PF12728">
    <property type="entry name" value="HTH_17"/>
    <property type="match status" value="1"/>
</dbReference>
<dbReference type="Gene3D" id="3.90.105.50">
    <property type="match status" value="1"/>
</dbReference>
<gene>
    <name evidence="2" type="ORF">D3273_01100</name>
</gene>
<accession>A0A4Q2UB42</accession>
<dbReference type="InterPro" id="IPR038148">
    <property type="entry name" value="Tn1545/Tn916_Xis"/>
</dbReference>
<dbReference type="InterPro" id="IPR041657">
    <property type="entry name" value="HTH_17"/>
</dbReference>
<organism evidence="2 3">
    <name type="scientific">Lichenibacterium minor</name>
    <dbReference type="NCBI Taxonomy" id="2316528"/>
    <lineage>
        <taxon>Bacteria</taxon>
        <taxon>Pseudomonadati</taxon>
        <taxon>Pseudomonadota</taxon>
        <taxon>Alphaproteobacteria</taxon>
        <taxon>Hyphomicrobiales</taxon>
        <taxon>Lichenihabitantaceae</taxon>
        <taxon>Lichenibacterium</taxon>
    </lineage>
</organism>
<proteinExistence type="predicted"/>
<reference evidence="2 3" key="2">
    <citation type="submission" date="2019-02" db="EMBL/GenBank/DDBJ databases">
        <title>'Lichenibacterium ramalinii' gen. nov. sp. nov., 'Lichenibacterium minor' gen. nov. sp. nov.</title>
        <authorList>
            <person name="Pankratov T."/>
        </authorList>
    </citation>
    <scope>NUCLEOTIDE SEQUENCE [LARGE SCALE GENOMIC DNA]</scope>
    <source>
        <strain evidence="2 3">RmlP026</strain>
    </source>
</reference>
<dbReference type="RefSeq" id="WP_129222739.1">
    <property type="nucleotide sequence ID" value="NZ_QYBB01000001.1"/>
</dbReference>
<feature type="domain" description="Helix-turn-helix" evidence="1">
    <location>
        <begin position="15"/>
        <end position="61"/>
    </location>
</feature>